<evidence type="ECO:0000256" key="1">
    <source>
        <dbReference type="ARBA" id="ARBA00004651"/>
    </source>
</evidence>
<evidence type="ECO:0000256" key="12">
    <source>
        <dbReference type="SAM" id="Phobius"/>
    </source>
</evidence>
<comment type="catalytic activity">
    <reaction evidence="10">
        <text>Mg(2+)(in) = Mg(2+)(out)</text>
        <dbReference type="Rhea" id="RHEA:29827"/>
        <dbReference type="ChEBI" id="CHEBI:18420"/>
    </reaction>
</comment>
<dbReference type="FunFam" id="1.20.58.340:FF:000004">
    <property type="entry name" value="Magnesium transport protein CorA"/>
    <property type="match status" value="1"/>
</dbReference>
<dbReference type="Proteomes" id="UP000185639">
    <property type="component" value="Unassembled WGS sequence"/>
</dbReference>
<evidence type="ECO:0000313" key="13">
    <source>
        <dbReference type="EMBL" id="SIT00966.1"/>
    </source>
</evidence>
<keyword evidence="4" id="KW-1003">Cell membrane</keyword>
<dbReference type="EMBL" id="FTOH01000007">
    <property type="protein sequence ID" value="SIT00966.1"/>
    <property type="molecule type" value="Genomic_DNA"/>
</dbReference>
<keyword evidence="6" id="KW-0460">Magnesium</keyword>
<organism evidence="13 14">
    <name type="scientific">Thalassolituus maritimus</name>
    <dbReference type="NCBI Taxonomy" id="484498"/>
    <lineage>
        <taxon>Bacteria</taxon>
        <taxon>Pseudomonadati</taxon>
        <taxon>Pseudomonadota</taxon>
        <taxon>Gammaproteobacteria</taxon>
        <taxon>Oceanospirillales</taxon>
        <taxon>Oceanospirillaceae</taxon>
        <taxon>Thalassolituus</taxon>
    </lineage>
</organism>
<evidence type="ECO:0000256" key="5">
    <source>
        <dbReference type="ARBA" id="ARBA00022692"/>
    </source>
</evidence>
<evidence type="ECO:0000256" key="4">
    <source>
        <dbReference type="ARBA" id="ARBA00022475"/>
    </source>
</evidence>
<dbReference type="GO" id="GO:0005886">
    <property type="term" value="C:plasma membrane"/>
    <property type="evidence" value="ECO:0007669"/>
    <property type="project" value="UniProtKB-SubCell"/>
</dbReference>
<evidence type="ECO:0000256" key="8">
    <source>
        <dbReference type="ARBA" id="ARBA00023065"/>
    </source>
</evidence>
<dbReference type="RefSeq" id="WP_076516602.1">
    <property type="nucleotide sequence ID" value="NZ_FTOH01000007.1"/>
</dbReference>
<evidence type="ECO:0000256" key="6">
    <source>
        <dbReference type="ARBA" id="ARBA00022842"/>
    </source>
</evidence>
<dbReference type="AlphaFoldDB" id="A0A1N7NRM7"/>
<comment type="subcellular location">
    <subcellularLocation>
        <location evidence="1">Cell membrane</location>
        <topology evidence="1">Multi-pass membrane protein</topology>
    </subcellularLocation>
</comment>
<dbReference type="GO" id="GO:0015087">
    <property type="term" value="F:cobalt ion transmembrane transporter activity"/>
    <property type="evidence" value="ECO:0007669"/>
    <property type="project" value="TreeGrafter"/>
</dbReference>
<dbReference type="STRING" id="484498.SAMN05421686_107218"/>
<dbReference type="SUPFAM" id="SSF143865">
    <property type="entry name" value="CorA soluble domain-like"/>
    <property type="match status" value="1"/>
</dbReference>
<evidence type="ECO:0000256" key="2">
    <source>
        <dbReference type="ARBA" id="ARBA00009765"/>
    </source>
</evidence>
<name>A0A1N7NRM7_9GAMM</name>
<evidence type="ECO:0000256" key="7">
    <source>
        <dbReference type="ARBA" id="ARBA00022989"/>
    </source>
</evidence>
<reference evidence="14" key="1">
    <citation type="submission" date="2017-01" db="EMBL/GenBank/DDBJ databases">
        <authorList>
            <person name="Varghese N."/>
            <person name="Submissions S."/>
        </authorList>
    </citation>
    <scope>NUCLEOTIDE SEQUENCE [LARGE SCALE GENOMIC DNA]</scope>
    <source>
        <strain evidence="14">DSM 24913</strain>
    </source>
</reference>
<protein>
    <submittedName>
        <fullName evidence="13">Magnesium transporter</fullName>
    </submittedName>
</protein>
<keyword evidence="5 12" id="KW-0812">Transmembrane</keyword>
<feature type="transmembrane region" description="Helical" evidence="12">
    <location>
        <begin position="264"/>
        <end position="284"/>
    </location>
</feature>
<evidence type="ECO:0000256" key="3">
    <source>
        <dbReference type="ARBA" id="ARBA00022448"/>
    </source>
</evidence>
<dbReference type="PANTHER" id="PTHR46494">
    <property type="entry name" value="CORA FAMILY METAL ION TRANSPORTER (EUROFUNG)"/>
    <property type="match status" value="1"/>
</dbReference>
<dbReference type="GO" id="GO:0015095">
    <property type="term" value="F:magnesium ion transmembrane transporter activity"/>
    <property type="evidence" value="ECO:0007669"/>
    <property type="project" value="TreeGrafter"/>
</dbReference>
<dbReference type="SUPFAM" id="SSF144083">
    <property type="entry name" value="Magnesium transport protein CorA, transmembrane region"/>
    <property type="match status" value="1"/>
</dbReference>
<dbReference type="CDD" id="cd12822">
    <property type="entry name" value="TmCorA-like"/>
    <property type="match status" value="1"/>
</dbReference>
<proteinExistence type="inferred from homology"/>
<keyword evidence="8" id="KW-0406">Ion transport</keyword>
<dbReference type="PANTHER" id="PTHR46494:SF1">
    <property type="entry name" value="CORA FAMILY METAL ION TRANSPORTER (EUROFUNG)"/>
    <property type="match status" value="1"/>
</dbReference>
<dbReference type="Gene3D" id="1.20.58.340">
    <property type="entry name" value="Magnesium transport protein CorA, transmembrane region"/>
    <property type="match status" value="2"/>
</dbReference>
<evidence type="ECO:0000256" key="10">
    <source>
        <dbReference type="ARBA" id="ARBA00034269"/>
    </source>
</evidence>
<keyword evidence="14" id="KW-1185">Reference proteome</keyword>
<keyword evidence="9 12" id="KW-0472">Membrane</keyword>
<evidence type="ECO:0000256" key="11">
    <source>
        <dbReference type="ARBA" id="ARBA00045497"/>
    </source>
</evidence>
<dbReference type="InterPro" id="IPR045863">
    <property type="entry name" value="CorA_TM1_TM2"/>
</dbReference>
<dbReference type="GO" id="GO:0000287">
    <property type="term" value="F:magnesium ion binding"/>
    <property type="evidence" value="ECO:0007669"/>
    <property type="project" value="TreeGrafter"/>
</dbReference>
<dbReference type="GO" id="GO:0050897">
    <property type="term" value="F:cobalt ion binding"/>
    <property type="evidence" value="ECO:0007669"/>
    <property type="project" value="TreeGrafter"/>
</dbReference>
<feature type="transmembrane region" description="Helical" evidence="12">
    <location>
        <begin position="296"/>
        <end position="316"/>
    </location>
</feature>
<keyword evidence="3" id="KW-0813">Transport</keyword>
<evidence type="ECO:0000256" key="9">
    <source>
        <dbReference type="ARBA" id="ARBA00023136"/>
    </source>
</evidence>
<accession>A0A1N7NRM7</accession>
<dbReference type="InterPro" id="IPR002523">
    <property type="entry name" value="MgTranspt_CorA/ZnTranspt_ZntB"/>
</dbReference>
<sequence length="322" mass="36980">MIRCMLESSDGSILTGGSELLIEWQRNREGKFWLDIQEEDTSGERKLLEKLGLHTLAVQDAQRDRHPPKLEEFDDFTFVLYRGIASFNAELVHDSQNIAFFVGDNFLVTRHPKPAVSIEKLFSEQGSKLLKQGPGFLALRIMHTSAGLYLDALLEFEERLSDIEDALMNDGNDDLMRELVTYRTRLVKLRRLFNYHRNITDELRSDEYLALNYKDDPMGHAITDLHDRFDRLYTLAEIFYSISGDLIDGYISIASHQLNRTMQVLTVITAIFVPLGFLAGLYGMNFEYIPELKIENGYFILLAAMGSIAVGLLALFRKIRWL</sequence>
<keyword evidence="7 12" id="KW-1133">Transmembrane helix</keyword>
<dbReference type="InterPro" id="IPR045861">
    <property type="entry name" value="CorA_cytoplasmic_dom"/>
</dbReference>
<comment type="function">
    <text evidence="11">Mediates influx of magnesium ions. Alternates between open and closed states. Activated by low cytoplasmic Mg(2+) levels. Inactive when cytoplasmic Mg(2+) levels are high.</text>
</comment>
<comment type="similarity">
    <text evidence="2">Belongs to the CorA metal ion transporter (MIT) (TC 1.A.35) family.</text>
</comment>
<evidence type="ECO:0000313" key="14">
    <source>
        <dbReference type="Proteomes" id="UP000185639"/>
    </source>
</evidence>
<dbReference type="Gene3D" id="3.30.460.20">
    <property type="entry name" value="CorA soluble domain-like"/>
    <property type="match status" value="1"/>
</dbReference>
<dbReference type="OrthoDB" id="9803416at2"/>
<gene>
    <name evidence="13" type="ORF">SAMN05421686_107218</name>
</gene>
<dbReference type="Pfam" id="PF01544">
    <property type="entry name" value="CorA"/>
    <property type="match status" value="1"/>
</dbReference>